<evidence type="ECO:0000313" key="3">
    <source>
        <dbReference type="Proteomes" id="UP000193964"/>
    </source>
</evidence>
<name>A0A1X2FDU0_9MYCO</name>
<feature type="domain" description="FAD-binding" evidence="1">
    <location>
        <begin position="7"/>
        <end position="325"/>
    </location>
</feature>
<proteinExistence type="predicted"/>
<dbReference type="SUPFAM" id="SSF51905">
    <property type="entry name" value="FAD/NAD(P)-binding domain"/>
    <property type="match status" value="1"/>
</dbReference>
<protein>
    <recommendedName>
        <fullName evidence="1">FAD-binding domain-containing protein</fullName>
    </recommendedName>
</protein>
<reference evidence="2 3" key="1">
    <citation type="submission" date="2016-01" db="EMBL/GenBank/DDBJ databases">
        <title>The new phylogeny of the genus Mycobacterium.</title>
        <authorList>
            <person name="Tarcisio F."/>
            <person name="Conor M."/>
            <person name="Antonella G."/>
            <person name="Elisabetta G."/>
            <person name="Giulia F.S."/>
            <person name="Sara T."/>
            <person name="Anna F."/>
            <person name="Clotilde B."/>
            <person name="Roberto B."/>
            <person name="Veronica D.S."/>
            <person name="Fabio R."/>
            <person name="Monica P."/>
            <person name="Olivier J."/>
            <person name="Enrico T."/>
            <person name="Nicola S."/>
        </authorList>
    </citation>
    <scope>NUCLEOTIDE SEQUENCE [LARGE SCALE GENOMIC DNA]</scope>
    <source>
        <strain evidence="2 3">ATCC 700010</strain>
    </source>
</reference>
<dbReference type="InterPro" id="IPR036188">
    <property type="entry name" value="FAD/NAD-bd_sf"/>
</dbReference>
<evidence type="ECO:0000313" key="2">
    <source>
        <dbReference type="EMBL" id="ORX16557.1"/>
    </source>
</evidence>
<dbReference type="GO" id="GO:0071949">
    <property type="term" value="F:FAD binding"/>
    <property type="evidence" value="ECO:0007669"/>
    <property type="project" value="InterPro"/>
</dbReference>
<dbReference type="OrthoDB" id="3356051at2"/>
<dbReference type="PANTHER" id="PTHR46865:SF2">
    <property type="entry name" value="MONOOXYGENASE"/>
    <property type="match status" value="1"/>
</dbReference>
<dbReference type="InterPro" id="IPR002938">
    <property type="entry name" value="FAD-bd"/>
</dbReference>
<comment type="caution">
    <text evidence="2">The sequence shown here is derived from an EMBL/GenBank/DDBJ whole genome shotgun (WGS) entry which is preliminary data.</text>
</comment>
<dbReference type="Pfam" id="PF01494">
    <property type="entry name" value="FAD_binding_3"/>
    <property type="match status" value="1"/>
</dbReference>
<dbReference type="Gene3D" id="3.30.9.10">
    <property type="entry name" value="D-Amino Acid Oxidase, subunit A, domain 2"/>
    <property type="match status" value="1"/>
</dbReference>
<dbReference type="PANTHER" id="PTHR46865">
    <property type="entry name" value="OXIDOREDUCTASE-RELATED"/>
    <property type="match status" value="1"/>
</dbReference>
<organism evidence="2 3">
    <name type="scientific">Mycolicibacterium wolinskyi</name>
    <dbReference type="NCBI Taxonomy" id="59750"/>
    <lineage>
        <taxon>Bacteria</taxon>
        <taxon>Bacillati</taxon>
        <taxon>Actinomycetota</taxon>
        <taxon>Actinomycetes</taxon>
        <taxon>Mycobacteriales</taxon>
        <taxon>Mycobacteriaceae</taxon>
        <taxon>Mycolicibacterium</taxon>
    </lineage>
</organism>
<dbReference type="Proteomes" id="UP000193964">
    <property type="component" value="Unassembled WGS sequence"/>
</dbReference>
<dbReference type="Gene3D" id="3.50.50.60">
    <property type="entry name" value="FAD/NAD(P)-binding domain"/>
    <property type="match status" value="1"/>
</dbReference>
<dbReference type="EMBL" id="LQQA01000010">
    <property type="protein sequence ID" value="ORX16557.1"/>
    <property type="molecule type" value="Genomic_DNA"/>
</dbReference>
<accession>A0A1X2FDU0</accession>
<gene>
    <name evidence="2" type="ORF">AWC31_21240</name>
</gene>
<dbReference type="RefSeq" id="WP_085144152.1">
    <property type="nucleotide sequence ID" value="NZ_JACKUA010000014.1"/>
</dbReference>
<evidence type="ECO:0000259" key="1">
    <source>
        <dbReference type="Pfam" id="PF01494"/>
    </source>
</evidence>
<dbReference type="InterPro" id="IPR051704">
    <property type="entry name" value="FAD_aromatic-hydroxylase"/>
</dbReference>
<sequence length="402" mass="44001">MASPPRVLIVGAGIAGPAVAYWLVRHGYQVTLVERTAELRTGGHAVDIRGTALEVVERMGLASAVRDHRTNIQTLSAVRGAGSQAGSRTYDVALRPLHDARGDREIEIMREDLVRMLYSAVRDDVETVFGDSVRAISQPADRPAAVEFASGRRGEFDLVIGADGQHSSVRLLAFGDEDRFIRPLGAYVSIFTIDNVLGLSDRAILYNEPNRAAAVFTVRGNQRAKALLLFRSEPLDIDLRDDAAHKALLARRFASMGWRTAELIDAMAGAYDFYFDEMSQVHLPQWSTGRVALLGDSAFGPSPLSGQGTSLALIGAYLLAHALREGSRSVAAFMRWERGFRPNVIENQRLAASGMRMLLPSTRRAIVARNQALRAMPLLVRLGRGFGSRIERASRAVRLPSE</sequence>
<dbReference type="PRINTS" id="PR00420">
    <property type="entry name" value="RNGMNOXGNASE"/>
</dbReference>
<dbReference type="AlphaFoldDB" id="A0A1X2FDU0"/>